<gene>
    <name evidence="5" type="ORF">BECKFW1821C_GA0114237_11862</name>
</gene>
<dbReference type="GO" id="GO:0009092">
    <property type="term" value="P:homoserine metabolic process"/>
    <property type="evidence" value="ECO:0007669"/>
    <property type="project" value="TreeGrafter"/>
</dbReference>
<evidence type="ECO:0000256" key="3">
    <source>
        <dbReference type="PIRSR" id="PIRSR000443-1"/>
    </source>
</evidence>
<dbReference type="GO" id="GO:0004414">
    <property type="term" value="F:homoserine O-acetyltransferase activity"/>
    <property type="evidence" value="ECO:0007669"/>
    <property type="project" value="TreeGrafter"/>
</dbReference>
<protein>
    <recommendedName>
        <fullName evidence="2">Probable acyltransferase</fullName>
        <ecNumber evidence="2">2.3.1.-</ecNumber>
    </recommendedName>
</protein>
<evidence type="ECO:0000256" key="2">
    <source>
        <dbReference type="HAMAP-Rule" id="MF_00296"/>
    </source>
</evidence>
<dbReference type="PANTHER" id="PTHR32268">
    <property type="entry name" value="HOMOSERINE O-ACETYLTRANSFERASE"/>
    <property type="match status" value="1"/>
</dbReference>
<feature type="active site" evidence="3">
    <location>
        <position position="385"/>
    </location>
</feature>
<comment type="caution">
    <text evidence="2">Lacks conserved residue(s) required for the propagation of feature annotation.</text>
</comment>
<evidence type="ECO:0000313" key="5">
    <source>
        <dbReference type="EMBL" id="VFJ78487.1"/>
    </source>
</evidence>
<feature type="active site" description="Nucleophile" evidence="3">
    <location>
        <position position="180"/>
    </location>
</feature>
<comment type="similarity">
    <text evidence="2">Belongs to the AB hydrolase superfamily. MetX family.</text>
</comment>
<comment type="subunit">
    <text evidence="2">Homodimer.</text>
</comment>
<dbReference type="InterPro" id="IPR000073">
    <property type="entry name" value="AB_hydrolase_1"/>
</dbReference>
<dbReference type="InterPro" id="IPR008220">
    <property type="entry name" value="HAT_MetX-like"/>
</dbReference>
<dbReference type="EC" id="2.3.1.-" evidence="2"/>
<dbReference type="HAMAP" id="MF_00296">
    <property type="entry name" value="MetX_acyltransf"/>
    <property type="match status" value="1"/>
</dbReference>
<keyword evidence="2" id="KW-0963">Cytoplasm</keyword>
<comment type="subcellular location">
    <subcellularLocation>
        <location evidence="2">Cytoplasm</location>
    </subcellularLocation>
</comment>
<dbReference type="Pfam" id="PF00561">
    <property type="entry name" value="Abhydrolase_1"/>
    <property type="match status" value="1"/>
</dbReference>
<organism evidence="5">
    <name type="scientific">Candidatus Kentrum sp. FW</name>
    <dbReference type="NCBI Taxonomy" id="2126338"/>
    <lineage>
        <taxon>Bacteria</taxon>
        <taxon>Pseudomonadati</taxon>
        <taxon>Pseudomonadota</taxon>
        <taxon>Gammaproteobacteria</taxon>
        <taxon>Candidatus Kentrum</taxon>
    </lineage>
</organism>
<dbReference type="EMBL" id="CAADFE010000186">
    <property type="protein sequence ID" value="VFJ78487.1"/>
    <property type="molecule type" value="Genomic_DNA"/>
</dbReference>
<dbReference type="GO" id="GO:0005737">
    <property type="term" value="C:cytoplasm"/>
    <property type="evidence" value="ECO:0007669"/>
    <property type="project" value="UniProtKB-SubCell"/>
</dbReference>
<proteinExistence type="inferred from homology"/>
<dbReference type="NCBIfam" id="NF005262">
    <property type="entry name" value="PRK06765.1"/>
    <property type="match status" value="1"/>
</dbReference>
<dbReference type="PANTHER" id="PTHR32268:SF11">
    <property type="entry name" value="HOMOSERINE O-ACETYLTRANSFERASE"/>
    <property type="match status" value="1"/>
</dbReference>
<dbReference type="GO" id="GO:0009086">
    <property type="term" value="P:methionine biosynthetic process"/>
    <property type="evidence" value="ECO:0007669"/>
    <property type="project" value="TreeGrafter"/>
</dbReference>
<dbReference type="AlphaFoldDB" id="A0A450U4F9"/>
<accession>A0A450U4F9</accession>
<dbReference type="Gene3D" id="1.10.1740.110">
    <property type="match status" value="1"/>
</dbReference>
<keyword evidence="2" id="KW-0012">Acyltransferase</keyword>
<evidence type="ECO:0000256" key="1">
    <source>
        <dbReference type="ARBA" id="ARBA00022679"/>
    </source>
</evidence>
<dbReference type="Gene3D" id="3.40.50.1820">
    <property type="entry name" value="alpha/beta hydrolase"/>
    <property type="match status" value="1"/>
</dbReference>
<sequence>MNLFRLSLPLALLLILSTLVPALAYDGIVEKKSFYMKSYTTVGGETIPDVKIGWESYGRLNAARDNVILITQYFAGTSHAAGRYAPGESPGYWDAIIGSGKAIDTDKYYVISSDTLVNLHALPHPDNKVITTGPATKNPATKLPYGLDFPLVTIRDFINVQKALLDSLGIRSLHAVAGLSMGAMQAMEWGNAYPHMVKRIIAVAGHGYSDPILVEFFDLMGLFITLDPKWKNGNYYATGQPVAGLKGARRLIVMVAFHWKWFEEQYGRRWADGRESARRQSFADRYEISAKLDASADTYVKKDVDANHWLYLNKATQDYIIGHNGSLEEELAKVKAPILFIYSPNDLLMPAEKICETGQKIRHIREKSGNRAMVEFAEIEGNSGHVDSIYFIEQAADRIERFLEREPYRMPRRRMPGYGYGYGYAHPQNHDECP</sequence>
<keyword evidence="2" id="KW-0028">Amino-acid biosynthesis</keyword>
<dbReference type="InterPro" id="IPR029058">
    <property type="entry name" value="AB_hydrolase_fold"/>
</dbReference>
<dbReference type="PIRSF" id="PIRSF000443">
    <property type="entry name" value="Homoser_Ac_trans"/>
    <property type="match status" value="1"/>
</dbReference>
<evidence type="ECO:0000259" key="4">
    <source>
        <dbReference type="Pfam" id="PF00561"/>
    </source>
</evidence>
<dbReference type="SUPFAM" id="SSF53474">
    <property type="entry name" value="alpha/beta-Hydrolases"/>
    <property type="match status" value="1"/>
</dbReference>
<feature type="active site" evidence="2 3">
    <location>
        <position position="346"/>
    </location>
</feature>
<feature type="domain" description="AB hydrolase-1" evidence="4">
    <location>
        <begin position="148"/>
        <end position="360"/>
    </location>
</feature>
<name>A0A450U4F9_9GAMM</name>
<keyword evidence="1 2" id="KW-0808">Transferase</keyword>
<reference evidence="5" key="1">
    <citation type="submission" date="2019-02" db="EMBL/GenBank/DDBJ databases">
        <authorList>
            <person name="Gruber-Vodicka R. H."/>
            <person name="Seah K. B. B."/>
        </authorList>
    </citation>
    <scope>NUCLEOTIDE SEQUENCE</scope>
    <source>
        <strain evidence="5">BECK_BZ131</strain>
    </source>
</reference>